<dbReference type="AlphaFoldDB" id="A0A0R1HL32"/>
<dbReference type="EMBL" id="AZCX01000009">
    <property type="protein sequence ID" value="KRK47413.1"/>
    <property type="molecule type" value="Genomic_DNA"/>
</dbReference>
<feature type="transmembrane region" description="Helical" evidence="1">
    <location>
        <begin position="164"/>
        <end position="184"/>
    </location>
</feature>
<dbReference type="RefSeq" id="WP_056942910.1">
    <property type="nucleotide sequence ID" value="NZ_AZCX01000009.1"/>
</dbReference>
<keyword evidence="1" id="KW-0812">Transmembrane</keyword>
<name>A0A0R1HL32_9LACO</name>
<accession>A0A0R1HL32</accession>
<keyword evidence="1" id="KW-1133">Transmembrane helix</keyword>
<evidence type="ECO:0000313" key="3">
    <source>
        <dbReference type="Proteomes" id="UP000050911"/>
    </source>
</evidence>
<keyword evidence="3" id="KW-1185">Reference proteome</keyword>
<feature type="transmembrane region" description="Helical" evidence="1">
    <location>
        <begin position="468"/>
        <end position="486"/>
    </location>
</feature>
<feature type="transmembrane region" description="Helical" evidence="1">
    <location>
        <begin position="439"/>
        <end position="461"/>
    </location>
</feature>
<organism evidence="2 3">
    <name type="scientific">Secundilactobacillus kimchicus JCM 15530</name>
    <dbReference type="NCBI Taxonomy" id="1302272"/>
    <lineage>
        <taxon>Bacteria</taxon>
        <taxon>Bacillati</taxon>
        <taxon>Bacillota</taxon>
        <taxon>Bacilli</taxon>
        <taxon>Lactobacillales</taxon>
        <taxon>Lactobacillaceae</taxon>
        <taxon>Secundilactobacillus</taxon>
    </lineage>
</organism>
<feature type="transmembrane region" description="Helical" evidence="1">
    <location>
        <begin position="50"/>
        <end position="69"/>
    </location>
</feature>
<feature type="transmembrane region" description="Helical" evidence="1">
    <location>
        <begin position="20"/>
        <end position="38"/>
    </location>
</feature>
<protein>
    <submittedName>
        <fullName evidence="2">Export protein</fullName>
    </submittedName>
</protein>
<proteinExistence type="predicted"/>
<feature type="transmembrane region" description="Helical" evidence="1">
    <location>
        <begin position="239"/>
        <end position="260"/>
    </location>
</feature>
<reference evidence="2 3" key="1">
    <citation type="journal article" date="2015" name="Genome Announc.">
        <title>Expanding the biotechnology potential of lactobacilli through comparative genomics of 213 strains and associated genera.</title>
        <authorList>
            <person name="Sun Z."/>
            <person name="Harris H.M."/>
            <person name="McCann A."/>
            <person name="Guo C."/>
            <person name="Argimon S."/>
            <person name="Zhang W."/>
            <person name="Yang X."/>
            <person name="Jeffery I.B."/>
            <person name="Cooney J.C."/>
            <person name="Kagawa T.F."/>
            <person name="Liu W."/>
            <person name="Song Y."/>
            <person name="Salvetti E."/>
            <person name="Wrobel A."/>
            <person name="Rasinkangas P."/>
            <person name="Parkhill J."/>
            <person name="Rea M.C."/>
            <person name="O'Sullivan O."/>
            <person name="Ritari J."/>
            <person name="Douillard F.P."/>
            <person name="Paul Ross R."/>
            <person name="Yang R."/>
            <person name="Briner A.E."/>
            <person name="Felis G.E."/>
            <person name="de Vos W.M."/>
            <person name="Barrangou R."/>
            <person name="Klaenhammer T.R."/>
            <person name="Caufield P.W."/>
            <person name="Cui Y."/>
            <person name="Zhang H."/>
            <person name="O'Toole P.W."/>
        </authorList>
    </citation>
    <scope>NUCLEOTIDE SEQUENCE [LARGE SCALE GENOMIC DNA]</scope>
    <source>
        <strain evidence="2 3">JCM 15530</strain>
    </source>
</reference>
<dbReference type="STRING" id="1302272.FC96_GL002532"/>
<dbReference type="Proteomes" id="UP000050911">
    <property type="component" value="Unassembled WGS sequence"/>
</dbReference>
<feature type="transmembrane region" description="Helical" evidence="1">
    <location>
        <begin position="81"/>
        <end position="103"/>
    </location>
</feature>
<evidence type="ECO:0000313" key="2">
    <source>
        <dbReference type="EMBL" id="KRK47413.1"/>
    </source>
</evidence>
<feature type="transmembrane region" description="Helical" evidence="1">
    <location>
        <begin position="196"/>
        <end position="212"/>
    </location>
</feature>
<dbReference type="PATRIC" id="fig|1302272.5.peg.2582"/>
<dbReference type="OrthoDB" id="2014935at2"/>
<feature type="transmembrane region" description="Helical" evidence="1">
    <location>
        <begin position="349"/>
        <end position="372"/>
    </location>
</feature>
<feature type="transmembrane region" description="Helical" evidence="1">
    <location>
        <begin position="393"/>
        <end position="419"/>
    </location>
</feature>
<feature type="transmembrane region" description="Helical" evidence="1">
    <location>
        <begin position="296"/>
        <end position="315"/>
    </location>
</feature>
<gene>
    <name evidence="2" type="ORF">FC96_GL002532</name>
</gene>
<evidence type="ECO:0000256" key="1">
    <source>
        <dbReference type="SAM" id="Phobius"/>
    </source>
</evidence>
<feature type="transmembrane region" description="Helical" evidence="1">
    <location>
        <begin position="513"/>
        <end position="532"/>
    </location>
</feature>
<keyword evidence="1" id="KW-0472">Membrane</keyword>
<comment type="caution">
    <text evidence="2">The sequence shown here is derived from an EMBL/GenBank/DDBJ whole genome shotgun (WGS) entry which is preliminary data.</text>
</comment>
<sequence length="540" mass="58380">MRQTKNMLALLRFNLRADWVKLLTWLLAILILVLVVGFKFNTIYGTATALQTITVTLKSASMVALLGAFDLPTNPTVAQVFGSEMLLFTSFVIIAMNLTIGIAKTRGDEDLGLTEIIRSRAVGPQSPLISTAGELVLLNSTLTLLMAGGLTIAKVPGASIAGNWLFSLGLGLTGLAFGMMGLLVAQLTSNHTSATILSYALFLVSYLARMITDISNPDMTWWSPLGWLEKTQPLIQNHWWALLPMMGMAGLCFLVATWLLTRRDLGSGLLATRPGRRTASRFLTSPLALIWRLNRTLIACWIIGTIVLGATYGSIFNSIGDVLKSNPTVQTVFGATATHSANHAIIVNYTAIILLVIAALACIPAIQLVLSLRRHEQSGNLELIYAHQTSRTTGYYSTILSGIIVGLLTYWAGTCGLILTGNQTLTATREQITRPEFGQAIVIGIPIVLGFTALASLLVGALPQLVHLSWVLLGYGFVTIYLGALLKLPDWAKKLTPFGWQPKVPVSNLNQSVLWLTLAGTVGLIILGGLAYQRRDLQVN</sequence>